<proteinExistence type="predicted"/>
<protein>
    <submittedName>
        <fullName evidence="2">Uncharacterized protein</fullName>
    </submittedName>
</protein>
<dbReference type="VEuPathDB" id="FungiDB:H257_02243"/>
<dbReference type="EMBL" id="KI913117">
    <property type="protein sequence ID" value="ETV85624.1"/>
    <property type="molecule type" value="Genomic_DNA"/>
</dbReference>
<evidence type="ECO:0000256" key="1">
    <source>
        <dbReference type="SAM" id="MobiDB-lite"/>
    </source>
</evidence>
<dbReference type="GeneID" id="20804239"/>
<feature type="region of interest" description="Disordered" evidence="1">
    <location>
        <begin position="152"/>
        <end position="207"/>
    </location>
</feature>
<dbReference type="OrthoDB" id="153068at2759"/>
<evidence type="ECO:0000313" key="2">
    <source>
        <dbReference type="EMBL" id="ETV85624.1"/>
    </source>
</evidence>
<reference evidence="2" key="1">
    <citation type="submission" date="2013-12" db="EMBL/GenBank/DDBJ databases">
        <title>The Genome Sequence of Aphanomyces astaci APO3.</title>
        <authorList>
            <consortium name="The Broad Institute Genomics Platform"/>
            <person name="Russ C."/>
            <person name="Tyler B."/>
            <person name="van West P."/>
            <person name="Dieguez-Uribeondo J."/>
            <person name="Young S.K."/>
            <person name="Zeng Q."/>
            <person name="Gargeya S."/>
            <person name="Fitzgerald M."/>
            <person name="Abouelleil A."/>
            <person name="Alvarado L."/>
            <person name="Chapman S.B."/>
            <person name="Gainer-Dewar J."/>
            <person name="Goldberg J."/>
            <person name="Griggs A."/>
            <person name="Gujja S."/>
            <person name="Hansen M."/>
            <person name="Howarth C."/>
            <person name="Imamovic A."/>
            <person name="Ireland A."/>
            <person name="Larimer J."/>
            <person name="McCowan C."/>
            <person name="Murphy C."/>
            <person name="Pearson M."/>
            <person name="Poon T.W."/>
            <person name="Priest M."/>
            <person name="Roberts A."/>
            <person name="Saif S."/>
            <person name="Shea T."/>
            <person name="Sykes S."/>
            <person name="Wortman J."/>
            <person name="Nusbaum C."/>
            <person name="Birren B."/>
        </authorList>
    </citation>
    <scope>NUCLEOTIDE SEQUENCE [LARGE SCALE GENOMIC DNA]</scope>
    <source>
        <strain evidence="2">APO3</strain>
    </source>
</reference>
<dbReference type="AlphaFoldDB" id="W4H319"/>
<sequence length="521" mass="57340">MLRDLATFQPALTITTHWQQPAASLPRRPNDRPIWAYLTPTLGTTLISINRLHTTKVRWVGDITNDKGTMLLSLESLRTKFGWSRHTLQRFAPIWDAIPTAVPPNPPPALRQQTLPWAPRSAGQPLPLPLAPPLRSPYHTLPTLLAAPSLMNNPPPAATASGSAIVSKPGNHPRAQRLPSPSGTNSAKAQTSDTPQHRVKRAAATDCRAQRHKFIPWTDTSWTDARTHITHSGENNRSLIVSTAGGTTHRTQRPTGHQPAQQATPACTACHRLADTTLCPDCGQWHHSACIPHCQVVPHHTTPTYGLHTLPLRAARAYAVGDGSVTHQGTPATHGTWSYMGRDGTTLAGTLQVHANHITPTRCEVHSLLVGLHHSGDAALQICDNTKAIGLVVLARSLKRRGDWIRSHQDPADTPDPILRAKRTLLAEADSLATLAHQLLPLTNYAHLIIPDYWELRDDHDRPITGATAPWLGAIYGRRDWPKAQARKPDTRQTIQPLRIPTGDICKWDLPALTFYWRTPL</sequence>
<dbReference type="RefSeq" id="XP_009824096.1">
    <property type="nucleotide sequence ID" value="XM_009825794.1"/>
</dbReference>
<feature type="compositionally biased region" description="Polar residues" evidence="1">
    <location>
        <begin position="179"/>
        <end position="194"/>
    </location>
</feature>
<organism evidence="2">
    <name type="scientific">Aphanomyces astaci</name>
    <name type="common">Crayfish plague agent</name>
    <dbReference type="NCBI Taxonomy" id="112090"/>
    <lineage>
        <taxon>Eukaryota</taxon>
        <taxon>Sar</taxon>
        <taxon>Stramenopiles</taxon>
        <taxon>Oomycota</taxon>
        <taxon>Saprolegniomycetes</taxon>
        <taxon>Saprolegniales</taxon>
        <taxon>Verrucalvaceae</taxon>
        <taxon>Aphanomyces</taxon>
    </lineage>
</organism>
<accession>W4H319</accession>
<gene>
    <name evidence="2" type="ORF">H257_02243</name>
</gene>
<name>W4H319_APHAT</name>